<keyword evidence="3" id="KW-1185">Reference proteome</keyword>
<evidence type="ECO:0000256" key="1">
    <source>
        <dbReference type="SAM" id="MobiDB-lite"/>
    </source>
</evidence>
<feature type="region of interest" description="Disordered" evidence="1">
    <location>
        <begin position="37"/>
        <end position="85"/>
    </location>
</feature>
<feature type="compositionally biased region" description="Gly residues" evidence="1">
    <location>
        <begin position="46"/>
        <end position="55"/>
    </location>
</feature>
<accession>A0ABN9A503</accession>
<feature type="non-terminal residue" evidence="2">
    <location>
        <position position="85"/>
    </location>
</feature>
<evidence type="ECO:0000313" key="3">
    <source>
        <dbReference type="Proteomes" id="UP001176941"/>
    </source>
</evidence>
<reference evidence="2" key="1">
    <citation type="submission" date="2023-04" db="EMBL/GenBank/DDBJ databases">
        <authorList>
            <consortium name="ELIXIR-Norway"/>
        </authorList>
    </citation>
    <scope>NUCLEOTIDE SEQUENCE [LARGE SCALE GENOMIC DNA]</scope>
</reference>
<organism evidence="2 3">
    <name type="scientific">Rangifer tarandus platyrhynchus</name>
    <name type="common">Svalbard reindeer</name>
    <dbReference type="NCBI Taxonomy" id="3082113"/>
    <lineage>
        <taxon>Eukaryota</taxon>
        <taxon>Metazoa</taxon>
        <taxon>Chordata</taxon>
        <taxon>Craniata</taxon>
        <taxon>Vertebrata</taxon>
        <taxon>Euteleostomi</taxon>
        <taxon>Mammalia</taxon>
        <taxon>Eutheria</taxon>
        <taxon>Laurasiatheria</taxon>
        <taxon>Artiodactyla</taxon>
        <taxon>Ruminantia</taxon>
        <taxon>Pecora</taxon>
        <taxon>Cervidae</taxon>
        <taxon>Odocoileinae</taxon>
        <taxon>Rangifer</taxon>
    </lineage>
</organism>
<dbReference type="Proteomes" id="UP001176941">
    <property type="component" value="Chromosome Y"/>
</dbReference>
<sequence length="85" mass="8854">EIWMSVRPTALCVFRLKQCQDAGDVVAAHAMRTRHSLYHGRPHGTPGLGGRGLAGAAGTEAGDEPHPDPGLAAGRGKVQSWSGRG</sequence>
<gene>
    <name evidence="2" type="ORF">MRATA1EN1_LOCUS30327</name>
</gene>
<evidence type="ECO:0000313" key="2">
    <source>
        <dbReference type="EMBL" id="CAI9181365.1"/>
    </source>
</evidence>
<protein>
    <submittedName>
        <fullName evidence="2">Uncharacterized protein</fullName>
    </submittedName>
</protein>
<proteinExistence type="predicted"/>
<name>A0ABN9A503_RANTA</name>
<dbReference type="EMBL" id="OX460344">
    <property type="protein sequence ID" value="CAI9181365.1"/>
    <property type="molecule type" value="Genomic_DNA"/>
</dbReference>